<dbReference type="SUPFAM" id="SSF56784">
    <property type="entry name" value="HAD-like"/>
    <property type="match status" value="1"/>
</dbReference>
<dbReference type="RefSeq" id="WP_046467327.1">
    <property type="nucleotide sequence ID" value="NZ_JAUOQO010000004.1"/>
</dbReference>
<reference evidence="1" key="1">
    <citation type="submission" date="2023-07" db="EMBL/GenBank/DDBJ databases">
        <title>Genome content predicts the carbon catabolic preferences of heterotrophic bacteria.</title>
        <authorList>
            <person name="Gralka M."/>
        </authorList>
    </citation>
    <scope>NUCLEOTIDE SEQUENCE</scope>
    <source>
        <strain evidence="1">E2R20</strain>
    </source>
</reference>
<name>A0AAW7YRJ8_9STAP</name>
<sequence length="278" mass="32187">MNYSLEHFQPQHDYLICVDSDGCGMDTMTIKHERAFGPALLDIWNLDDIKDEVLERWNQFNLYEITRGINRFQGLEKMLTELHEQGRTVDGYQDIKEWVDNTSTFSNPQLEQDMKAHPEKKGLRLALDWSNRVNELIVKLPSIGPFDNVHSALKHAHKDADIVIVSSANLKAVETEWTEHELTPFLSSIFAQEAGTKKHCINQLKPFYKSGHILVLGDARGDLQAAQDNHVHFYPILAGHEAQSWYDLDHTYIDLFTNNQFDNTIQDRVIQQFYNNFD</sequence>
<keyword evidence="1" id="KW-0378">Hydrolase</keyword>
<gene>
    <name evidence="1" type="ORF">Q4528_05820</name>
</gene>
<evidence type="ECO:0000313" key="2">
    <source>
        <dbReference type="Proteomes" id="UP001170310"/>
    </source>
</evidence>
<comment type="caution">
    <text evidence="1">The sequence shown here is derived from an EMBL/GenBank/DDBJ whole genome shotgun (WGS) entry which is preliminary data.</text>
</comment>
<protein>
    <submittedName>
        <fullName evidence="1">HAD family hydrolase</fullName>
    </submittedName>
</protein>
<dbReference type="AlphaFoldDB" id="A0AAW7YRJ8"/>
<dbReference type="Proteomes" id="UP001170310">
    <property type="component" value="Unassembled WGS sequence"/>
</dbReference>
<dbReference type="GO" id="GO:0016787">
    <property type="term" value="F:hydrolase activity"/>
    <property type="evidence" value="ECO:0007669"/>
    <property type="project" value="UniProtKB-KW"/>
</dbReference>
<keyword evidence="2" id="KW-1185">Reference proteome</keyword>
<dbReference type="InterPro" id="IPR036412">
    <property type="entry name" value="HAD-like_sf"/>
</dbReference>
<accession>A0AAW7YRJ8</accession>
<dbReference type="Gene3D" id="3.40.50.1000">
    <property type="entry name" value="HAD superfamily/HAD-like"/>
    <property type="match status" value="1"/>
</dbReference>
<dbReference type="EMBL" id="JAUOQO010000004">
    <property type="protein sequence ID" value="MDO6573672.1"/>
    <property type="molecule type" value="Genomic_DNA"/>
</dbReference>
<organism evidence="1 2">
    <name type="scientific">Staphylococcus pasteuri_A</name>
    <dbReference type="NCBI Taxonomy" id="3062664"/>
    <lineage>
        <taxon>Bacteria</taxon>
        <taxon>Bacillati</taxon>
        <taxon>Bacillota</taxon>
        <taxon>Bacilli</taxon>
        <taxon>Bacillales</taxon>
        <taxon>Staphylococcaceae</taxon>
        <taxon>Staphylococcus</taxon>
    </lineage>
</organism>
<dbReference type="InterPro" id="IPR023198">
    <property type="entry name" value="PGP-like_dom2"/>
</dbReference>
<dbReference type="Gene3D" id="1.10.150.240">
    <property type="entry name" value="Putative phosphatase, domain 2"/>
    <property type="match status" value="1"/>
</dbReference>
<dbReference type="InterPro" id="IPR023214">
    <property type="entry name" value="HAD_sf"/>
</dbReference>
<proteinExistence type="predicted"/>
<evidence type="ECO:0000313" key="1">
    <source>
        <dbReference type="EMBL" id="MDO6573672.1"/>
    </source>
</evidence>